<dbReference type="SUPFAM" id="SSF52047">
    <property type="entry name" value="RNI-like"/>
    <property type="match status" value="1"/>
</dbReference>
<keyword evidence="1" id="KW-0677">Repeat</keyword>
<feature type="compositionally biased region" description="Basic and acidic residues" evidence="2">
    <location>
        <begin position="532"/>
        <end position="549"/>
    </location>
</feature>
<evidence type="ECO:0000313" key="4">
    <source>
        <dbReference type="Proteomes" id="UP000005238"/>
    </source>
</evidence>
<proteinExistence type="predicted"/>
<protein>
    <submittedName>
        <fullName evidence="3">Uncharacterized protein</fullName>
    </submittedName>
</protein>
<evidence type="ECO:0000256" key="2">
    <source>
        <dbReference type="SAM" id="MobiDB-lite"/>
    </source>
</evidence>
<keyword evidence="4" id="KW-1185">Reference proteome</keyword>
<reference evidence="3" key="2">
    <citation type="submission" date="2015-06" db="UniProtKB">
        <authorList>
            <consortium name="EnsemblProtists"/>
        </authorList>
    </citation>
    <scope>IDENTIFICATION</scope>
    <source>
        <strain evidence="3">Pr102</strain>
    </source>
</reference>
<dbReference type="AlphaFoldDB" id="H3GJQ8"/>
<dbReference type="InterPro" id="IPR032675">
    <property type="entry name" value="LRR_dom_sf"/>
</dbReference>
<dbReference type="InterPro" id="IPR001611">
    <property type="entry name" value="Leu-rich_rpt"/>
</dbReference>
<dbReference type="Gene3D" id="3.80.10.10">
    <property type="entry name" value="Ribonuclease Inhibitor"/>
    <property type="match status" value="1"/>
</dbReference>
<dbReference type="EnsemblProtists" id="Phyra76417">
    <property type="protein sequence ID" value="Phyra76417"/>
    <property type="gene ID" value="Phyra76417"/>
</dbReference>
<sequence>MSHSPMRAGLERPGPDAAGMVTSMTQKGTKETRAAEALAMKDEQMKILGSQNAQLLTSLNTMDDEIGTLKMHKLRLEEENRSLRDQNFELQSKARAAETTLIKAQTGIEERETQVRVLTDHNTELLRLLEHEEAQSASLSSRTTALKADLETLETRYASLLASAKTHEEMATRATREGQMRAEEVRLLRNESDQLRACNIELKMKTQVELEALQEQLRVRKEKQYQLLEKLQQLEEAKRQSDDQLASAEEKTRKLHARNQELETQVQLEAKAKRAQIDANKNFFIENGNLQRDKQELQTRLDKAEQERSRMEAENRDSADQLREMAEKVFQLLERLKLAELGKTKAIDGLKQKEIELLALKKKNARLLKEGTQEGKARVKSELDKKVLLEQLQALKKHNAQLSLRCSDEVKAKLKEADERKQLEEKIKTMSSRVAFLLNKMQADEEAKIVSKEDTKKLQAQLTTLQEKGAELAHKLHATAESNRVVTEALRCKQDELDAQTIKFEATQKKMAEMALAMEQSGVPMTTGIDTDNQREAHQRGNQEATHPDDAAAAANGRFFVECRASHGGLLLIKAKRTNFTPKAQQQSIDFLERVGINAFLKRAQKSLNTKQLLVERIAALLTTIVISEDTVADVKEQLTAKDDQVVHLSRKTRWMQERLTTEEDAKRKTLLRYVHEVKSRALITSNDPSDNRNSPSAGILKLPESGIGDEEVHAIAALLRNGTNVRELQLRGNSISSEGARAIAAVLCISTCRLRQVDLRNNHIGKDGIKVLAEALERNERIKHVYVHAGGKIEALGTTSPASQAAIVNAQISSAATLGSSGSAHASLIGVETMCVVDVREQTESETTSASTNLLIDFADDTRVTGGAGAQLSTGAGLGSALKLKLSGLGGGAGQGGTKSSLASANDRDSSNRLFSRRPLSATALKRQRERLALERKKRQEEAKRQARKEAEWAGRSGGMESSPPHPSNSKKLPPIASSVGTNTGGSTQPKGVTRISSAPVLHKNKDGSGGAQAAGEPAES</sequence>
<feature type="region of interest" description="Disordered" evidence="2">
    <location>
        <begin position="295"/>
        <end position="320"/>
    </location>
</feature>
<name>H3GJQ8_PHYRM</name>
<dbReference type="EMBL" id="DS566015">
    <property type="status" value="NOT_ANNOTATED_CDS"/>
    <property type="molecule type" value="Genomic_DNA"/>
</dbReference>
<dbReference type="VEuPathDB" id="FungiDB:KRP22_3364"/>
<reference evidence="4" key="1">
    <citation type="journal article" date="2006" name="Science">
        <title>Phytophthora genome sequences uncover evolutionary origins and mechanisms of pathogenesis.</title>
        <authorList>
            <person name="Tyler B.M."/>
            <person name="Tripathy S."/>
            <person name="Zhang X."/>
            <person name="Dehal P."/>
            <person name="Jiang R.H."/>
            <person name="Aerts A."/>
            <person name="Arredondo F.D."/>
            <person name="Baxter L."/>
            <person name="Bensasson D."/>
            <person name="Beynon J.L."/>
            <person name="Chapman J."/>
            <person name="Damasceno C.M."/>
            <person name="Dorrance A.E."/>
            <person name="Dou D."/>
            <person name="Dickerman A.W."/>
            <person name="Dubchak I.L."/>
            <person name="Garbelotto M."/>
            <person name="Gijzen M."/>
            <person name="Gordon S.G."/>
            <person name="Govers F."/>
            <person name="Grunwald N.J."/>
            <person name="Huang W."/>
            <person name="Ivors K.L."/>
            <person name="Jones R.W."/>
            <person name="Kamoun S."/>
            <person name="Krampis K."/>
            <person name="Lamour K.H."/>
            <person name="Lee M.K."/>
            <person name="McDonald W.H."/>
            <person name="Medina M."/>
            <person name="Meijer H.J."/>
            <person name="Nordberg E.K."/>
            <person name="Maclean D.J."/>
            <person name="Ospina-Giraldo M.D."/>
            <person name="Morris P.F."/>
            <person name="Phuntumart V."/>
            <person name="Putnam N.H."/>
            <person name="Rash S."/>
            <person name="Rose J.K."/>
            <person name="Sakihama Y."/>
            <person name="Salamov A.A."/>
            <person name="Savidor A."/>
            <person name="Scheuring C.F."/>
            <person name="Smith B.M."/>
            <person name="Sobral B.W."/>
            <person name="Terry A."/>
            <person name="Torto-Alalibo T.A."/>
            <person name="Win J."/>
            <person name="Xu Z."/>
            <person name="Zhang H."/>
            <person name="Grigoriev I.V."/>
            <person name="Rokhsar D.S."/>
            <person name="Boore J.L."/>
        </authorList>
    </citation>
    <scope>NUCLEOTIDE SEQUENCE [LARGE SCALE GENOMIC DNA]</scope>
    <source>
        <strain evidence="4">Pr102</strain>
    </source>
</reference>
<accession>H3GJQ8</accession>
<dbReference type="Proteomes" id="UP000005238">
    <property type="component" value="Unassembled WGS sequence"/>
</dbReference>
<evidence type="ECO:0000256" key="1">
    <source>
        <dbReference type="ARBA" id="ARBA00022737"/>
    </source>
</evidence>
<feature type="compositionally biased region" description="Basic and acidic residues" evidence="2">
    <location>
        <begin position="237"/>
        <end position="252"/>
    </location>
</feature>
<dbReference type="InParanoid" id="H3GJQ8"/>
<dbReference type="PANTHER" id="PTHR24111">
    <property type="entry name" value="LEUCINE-RICH REPEAT-CONTAINING PROTEIN 34"/>
    <property type="match status" value="1"/>
</dbReference>
<dbReference type="eggNOG" id="ENOG502QR6T">
    <property type="taxonomic scope" value="Eukaryota"/>
</dbReference>
<organism evidence="3 4">
    <name type="scientific">Phytophthora ramorum</name>
    <name type="common">Sudden oak death agent</name>
    <dbReference type="NCBI Taxonomy" id="164328"/>
    <lineage>
        <taxon>Eukaryota</taxon>
        <taxon>Sar</taxon>
        <taxon>Stramenopiles</taxon>
        <taxon>Oomycota</taxon>
        <taxon>Peronosporomycetes</taxon>
        <taxon>Peronosporales</taxon>
        <taxon>Peronosporaceae</taxon>
        <taxon>Phytophthora</taxon>
    </lineage>
</organism>
<feature type="region of interest" description="Disordered" evidence="2">
    <location>
        <begin position="237"/>
        <end position="260"/>
    </location>
</feature>
<feature type="region of interest" description="Disordered" evidence="2">
    <location>
        <begin position="1"/>
        <end position="21"/>
    </location>
</feature>
<feature type="region of interest" description="Disordered" evidence="2">
    <location>
        <begin position="894"/>
        <end position="1022"/>
    </location>
</feature>
<dbReference type="SMART" id="SM00368">
    <property type="entry name" value="LRR_RI"/>
    <property type="match status" value="2"/>
</dbReference>
<evidence type="ECO:0000313" key="3">
    <source>
        <dbReference type="EnsemblProtists" id="Phyra76417"/>
    </source>
</evidence>
<dbReference type="InterPro" id="IPR052201">
    <property type="entry name" value="LRR-containing_regulator"/>
</dbReference>
<dbReference type="OMA" id="WMQERLT"/>
<dbReference type="VEuPathDB" id="FungiDB:KRP23_3397"/>
<dbReference type="HOGENOM" id="CLU_012421_0_0_1"/>
<dbReference type="PANTHER" id="PTHR24111:SF0">
    <property type="entry name" value="LEUCINE-RICH REPEAT-CONTAINING PROTEIN"/>
    <property type="match status" value="1"/>
</dbReference>
<feature type="region of interest" description="Disordered" evidence="2">
    <location>
        <begin position="528"/>
        <end position="549"/>
    </location>
</feature>
<feature type="compositionally biased region" description="Polar residues" evidence="2">
    <location>
        <begin position="980"/>
        <end position="998"/>
    </location>
</feature>
<feature type="compositionally biased region" description="Basic and acidic residues" evidence="2">
    <location>
        <begin position="931"/>
        <end position="954"/>
    </location>
</feature>
<dbReference type="STRING" id="164328.H3GJQ8"/>
<dbReference type="Pfam" id="PF13516">
    <property type="entry name" value="LRR_6"/>
    <property type="match status" value="2"/>
</dbReference>